<proteinExistence type="predicted"/>
<dbReference type="OrthoDB" id="2447531at2759"/>
<evidence type="ECO:0000313" key="2">
    <source>
        <dbReference type="Proteomes" id="UP000789570"/>
    </source>
</evidence>
<dbReference type="EMBL" id="CAJVPQ010007103">
    <property type="protein sequence ID" value="CAG8692955.1"/>
    <property type="molecule type" value="Genomic_DNA"/>
</dbReference>
<gene>
    <name evidence="1" type="ORF">FCALED_LOCUS13064</name>
</gene>
<dbReference type="Proteomes" id="UP000789570">
    <property type="component" value="Unassembled WGS sequence"/>
</dbReference>
<evidence type="ECO:0000313" key="1">
    <source>
        <dbReference type="EMBL" id="CAG8692955.1"/>
    </source>
</evidence>
<name>A0A9N9EVX7_9GLOM</name>
<accession>A0A9N9EVX7</accession>
<feature type="non-terminal residue" evidence="1">
    <location>
        <position position="1"/>
    </location>
</feature>
<sequence>WVIASLNKCMSKIDNNIWLTSPDNTNTAEVAHALSNRRGKISN</sequence>
<organism evidence="1 2">
    <name type="scientific">Funneliformis caledonium</name>
    <dbReference type="NCBI Taxonomy" id="1117310"/>
    <lineage>
        <taxon>Eukaryota</taxon>
        <taxon>Fungi</taxon>
        <taxon>Fungi incertae sedis</taxon>
        <taxon>Mucoromycota</taxon>
        <taxon>Glomeromycotina</taxon>
        <taxon>Glomeromycetes</taxon>
        <taxon>Glomerales</taxon>
        <taxon>Glomeraceae</taxon>
        <taxon>Funneliformis</taxon>
    </lineage>
</organism>
<dbReference type="AlphaFoldDB" id="A0A9N9EVX7"/>
<comment type="caution">
    <text evidence="1">The sequence shown here is derived from an EMBL/GenBank/DDBJ whole genome shotgun (WGS) entry which is preliminary data.</text>
</comment>
<keyword evidence="2" id="KW-1185">Reference proteome</keyword>
<reference evidence="1" key="1">
    <citation type="submission" date="2021-06" db="EMBL/GenBank/DDBJ databases">
        <authorList>
            <person name="Kallberg Y."/>
            <person name="Tangrot J."/>
            <person name="Rosling A."/>
        </authorList>
    </citation>
    <scope>NUCLEOTIDE SEQUENCE</scope>
    <source>
        <strain evidence="1">UK204</strain>
    </source>
</reference>
<protein>
    <submittedName>
        <fullName evidence="1">4470_t:CDS:1</fullName>
    </submittedName>
</protein>